<dbReference type="InterPro" id="IPR010941">
    <property type="entry name" value="PhaC_N"/>
</dbReference>
<evidence type="ECO:0000259" key="5">
    <source>
        <dbReference type="Pfam" id="PF07167"/>
    </source>
</evidence>
<feature type="domain" description="Poly-beta-hydroxybutyrate polymerase N-terminal" evidence="5">
    <location>
        <begin position="99"/>
        <end position="270"/>
    </location>
</feature>
<keyword evidence="4" id="KW-0012">Acyltransferase</keyword>
<proteinExistence type="predicted"/>
<dbReference type="Proteomes" id="UP001595453">
    <property type="component" value="Unassembled WGS sequence"/>
</dbReference>
<keyword evidence="3" id="KW-0808">Transferase</keyword>
<dbReference type="PANTHER" id="PTHR36837:SF5">
    <property type="entry name" value="POLY-3-HYDROXYBUTYRATE SYNTHASE"/>
    <property type="match status" value="1"/>
</dbReference>
<evidence type="ECO:0000256" key="3">
    <source>
        <dbReference type="ARBA" id="ARBA00022679"/>
    </source>
</evidence>
<accession>A0ABV7CL86</accession>
<sequence length="590" mass="66443">METQNSDLEQNLAKWWQFNQSCYDVLAKSMLQENPLQKALNEQNARDFATWINEVSKQPEVVYSKQFAWWQQQLKIMQAAWGQALGEDNAAVVEPESGDKRFAAEEWQANPWFNYIKQSYLLFGQSLLDAIRDTPGLDDKLKERLEFFARQSINSIAPSNFISTNPELLNLTIQSKGQNLLQGFELFKKDLEKGGDMLRISMTRDDAFSLGQDLATTPGRVIYQNHLFELIQYHALTEQVHKTPLLIVPPYVNKYYILDLKPSNSLVRFALEQGHSVFMVSWKNPDASMAEIGFEDYVVDGVIAALDAIEKQTGENEVNAVGYCIAGTLVTATMAYFAAKRSKARIKSATLLTTLLDFSQPGEIGVFINEPTIAALESYNLQNGVMNGHLLGLSFSMLRENSLYWNYYVNNYLKGQQPMDLDLLYWNGDSTNLTAACHNFMLRELYLNNRLVEPKGVSIRGTKIDLSKVKQPVYMLSTRDDHIALWQATFKGIQATAANTTFVLGESGHIAGVINPPTKGKYGYWCGPQVQGDANDWLAQAEHQSGSWWPHWASWLSAYQGDAVPARAAKSQENPGIYDAPGEYVKKSIS</sequence>
<evidence type="ECO:0000256" key="1">
    <source>
        <dbReference type="ARBA" id="ARBA00004496"/>
    </source>
</evidence>
<dbReference type="Pfam" id="PF11339">
    <property type="entry name" value="DUF3141"/>
    <property type="match status" value="1"/>
</dbReference>
<dbReference type="SUPFAM" id="SSF53474">
    <property type="entry name" value="alpha/beta-Hydrolases"/>
    <property type="match status" value="1"/>
</dbReference>
<evidence type="ECO:0000256" key="4">
    <source>
        <dbReference type="ARBA" id="ARBA00023315"/>
    </source>
</evidence>
<protein>
    <submittedName>
        <fullName evidence="6">Class I poly(R)-hydroxyalkanoic acid synthase</fullName>
    </submittedName>
</protein>
<dbReference type="NCBIfam" id="TIGR01838">
    <property type="entry name" value="PHA_synth_I"/>
    <property type="match status" value="1"/>
</dbReference>
<gene>
    <name evidence="6" type="primary">phaC</name>
    <name evidence="6" type="ORF">ACFOEE_12830</name>
</gene>
<dbReference type="Pfam" id="PF07167">
    <property type="entry name" value="PhaC_N"/>
    <property type="match status" value="1"/>
</dbReference>
<dbReference type="InterPro" id="IPR051321">
    <property type="entry name" value="PHA/PHB_synthase"/>
</dbReference>
<dbReference type="InterPro" id="IPR010963">
    <property type="entry name" value="PHA_synth_I"/>
</dbReference>
<comment type="subcellular location">
    <subcellularLocation>
        <location evidence="1">Cytoplasm</location>
    </subcellularLocation>
</comment>
<keyword evidence="7" id="KW-1185">Reference proteome</keyword>
<dbReference type="InterPro" id="IPR029058">
    <property type="entry name" value="AB_hydrolase_fold"/>
</dbReference>
<dbReference type="PANTHER" id="PTHR36837">
    <property type="entry name" value="POLY(3-HYDROXYALKANOATE) POLYMERASE SUBUNIT PHAC"/>
    <property type="match status" value="1"/>
</dbReference>
<evidence type="ECO:0000313" key="6">
    <source>
        <dbReference type="EMBL" id="MFC3033405.1"/>
    </source>
</evidence>
<keyword evidence="2" id="KW-0963">Cytoplasm</keyword>
<dbReference type="InterPro" id="IPR024501">
    <property type="entry name" value="DUF3141"/>
</dbReference>
<reference evidence="7" key="1">
    <citation type="journal article" date="2019" name="Int. J. Syst. Evol. Microbiol.">
        <title>The Global Catalogue of Microorganisms (GCM) 10K type strain sequencing project: providing services to taxonomists for standard genome sequencing and annotation.</title>
        <authorList>
            <consortium name="The Broad Institute Genomics Platform"/>
            <consortium name="The Broad Institute Genome Sequencing Center for Infectious Disease"/>
            <person name="Wu L."/>
            <person name="Ma J."/>
        </authorList>
    </citation>
    <scope>NUCLEOTIDE SEQUENCE [LARGE SCALE GENOMIC DNA]</scope>
    <source>
        <strain evidence="7">KCTC 42730</strain>
    </source>
</reference>
<dbReference type="RefSeq" id="WP_377124857.1">
    <property type="nucleotide sequence ID" value="NZ_JBHRSD010000022.1"/>
</dbReference>
<comment type="caution">
    <text evidence="6">The sequence shown here is derived from an EMBL/GenBank/DDBJ whole genome shotgun (WGS) entry which is preliminary data.</text>
</comment>
<organism evidence="6 7">
    <name type="scientific">Pseudoalteromonas fenneropenaei</name>
    <dbReference type="NCBI Taxonomy" id="1737459"/>
    <lineage>
        <taxon>Bacteria</taxon>
        <taxon>Pseudomonadati</taxon>
        <taxon>Pseudomonadota</taxon>
        <taxon>Gammaproteobacteria</taxon>
        <taxon>Alteromonadales</taxon>
        <taxon>Pseudoalteromonadaceae</taxon>
        <taxon>Pseudoalteromonas</taxon>
    </lineage>
</organism>
<evidence type="ECO:0000313" key="7">
    <source>
        <dbReference type="Proteomes" id="UP001595453"/>
    </source>
</evidence>
<dbReference type="EMBL" id="JBHRSD010000022">
    <property type="protein sequence ID" value="MFC3033405.1"/>
    <property type="molecule type" value="Genomic_DNA"/>
</dbReference>
<dbReference type="Gene3D" id="3.40.50.1820">
    <property type="entry name" value="alpha/beta hydrolase"/>
    <property type="match status" value="1"/>
</dbReference>
<name>A0ABV7CL86_9GAMM</name>
<evidence type="ECO:0000256" key="2">
    <source>
        <dbReference type="ARBA" id="ARBA00022490"/>
    </source>
</evidence>